<feature type="binding site" evidence="3">
    <location>
        <position position="164"/>
    </location>
    <ligand>
        <name>dimethylallyl diphosphate</name>
        <dbReference type="ChEBI" id="CHEBI:57623"/>
    </ligand>
</feature>
<dbReference type="PANTHER" id="PTHR40627:SF4">
    <property type="entry name" value="PRENYLTRANSFERASE ASQH1-RELATED"/>
    <property type="match status" value="1"/>
</dbReference>
<proteinExistence type="inferred from homology"/>
<feature type="binding site" evidence="3">
    <location>
        <position position="390"/>
    </location>
    <ligand>
        <name>dimethylallyl diphosphate</name>
        <dbReference type="ChEBI" id="CHEBI:57623"/>
    </ligand>
</feature>
<dbReference type="OrthoDB" id="3354387at2759"/>
<dbReference type="Proteomes" id="UP001140453">
    <property type="component" value="Unassembled WGS sequence"/>
</dbReference>
<evidence type="ECO:0000313" key="5">
    <source>
        <dbReference type="Proteomes" id="UP001140453"/>
    </source>
</evidence>
<dbReference type="CDD" id="cd13929">
    <property type="entry name" value="PT-DMATS_CymD"/>
    <property type="match status" value="1"/>
</dbReference>
<dbReference type="GO" id="GO:0009820">
    <property type="term" value="P:alkaloid metabolic process"/>
    <property type="evidence" value="ECO:0007669"/>
    <property type="project" value="InterPro"/>
</dbReference>
<feature type="binding site" evidence="3">
    <location>
        <position position="240"/>
    </location>
    <ligand>
        <name>dimethylallyl diphosphate</name>
        <dbReference type="ChEBI" id="CHEBI:57623"/>
    </ligand>
</feature>
<feature type="binding site" evidence="3">
    <location>
        <position position="311"/>
    </location>
    <ligand>
        <name>dimethylallyl diphosphate</name>
        <dbReference type="ChEBI" id="CHEBI:57623"/>
    </ligand>
</feature>
<dbReference type="NCBIfam" id="TIGR03429">
    <property type="entry name" value="arom_pren_DMATS"/>
    <property type="match status" value="1"/>
</dbReference>
<accession>A0A9W8YRU3</accession>
<dbReference type="InterPro" id="IPR017795">
    <property type="entry name" value="ABBA_NscD-like"/>
</dbReference>
<evidence type="ECO:0000256" key="1">
    <source>
        <dbReference type="ARBA" id="ARBA00010209"/>
    </source>
</evidence>
<feature type="binding site" evidence="3">
    <location>
        <position position="466"/>
    </location>
    <ligand>
        <name>dimethylallyl diphosphate</name>
        <dbReference type="ChEBI" id="CHEBI:57623"/>
    </ligand>
</feature>
<protein>
    <recommendedName>
        <fullName evidence="6">Tryptophan dimethylallyltransferase</fullName>
    </recommendedName>
</protein>
<name>A0A9W8YRU3_9PEZI</name>
<dbReference type="PANTHER" id="PTHR40627">
    <property type="entry name" value="INDOLE PRENYLTRANSFERASE TDIB-RELATED"/>
    <property type="match status" value="1"/>
</dbReference>
<sequence>MSTTLTTPPVGGISYSARSEEKNEVRVVATSVQSLSNSPSITPDCTEKDETEILTQQELNAVNALQQQQPWDTVNSLIQFRNSDHQFWWDTTGRLFAKLIEGAGYTAAEQYRELFFYALWVAPELGPSPDENGHVRRWRSTGTPDSTPIDFSWEWGLDGTGVVRYSFEPIGEHAGTALDPLNQYATESWVNRLKQHGLVPSLDLECEGKTAQGFIEETTPKAGTVVALDIEKAGPVMKIYIYPGLKAAELGISNLDVVAQSIRNLPAEQYQSIQANVEPLLDYLYEGTEKWGFETGILSIDLVDPKEARIKIYIRAPHTTVDYLMDALTLGGRHDLTAAYSQEVIGDLKDLWQAFLADAPAKLSAEVPGRASPGFYYTVRAGKPVSPKMYLSPFTFCQNDADVLSRLHTFFSTRTQANKPLMVRQMENYEQSMISAFGRKTLEKRCGASYYIGAALQKDQLRVVTYLTPQTFECEQDRIRGD</sequence>
<feature type="binding site" evidence="3">
    <location>
        <position position="238"/>
    </location>
    <ligand>
        <name>dimethylallyl diphosphate</name>
        <dbReference type="ChEBI" id="CHEBI:57623"/>
    </ligand>
</feature>
<dbReference type="SFLD" id="SFLDG01162">
    <property type="entry name" value="I"/>
    <property type="match status" value="1"/>
</dbReference>
<evidence type="ECO:0000256" key="2">
    <source>
        <dbReference type="ARBA" id="ARBA00022679"/>
    </source>
</evidence>
<keyword evidence="2" id="KW-0808">Transferase</keyword>
<dbReference type="InterPro" id="IPR033964">
    <property type="entry name" value="ABBA"/>
</dbReference>
<dbReference type="SFLD" id="SFLDS00036">
    <property type="entry name" value="Aromatic_Prenyltransferase"/>
    <property type="match status" value="1"/>
</dbReference>
<dbReference type="InterPro" id="IPR012148">
    <property type="entry name" value="ABBA_DMATS-like"/>
</dbReference>
<keyword evidence="5" id="KW-1185">Reference proteome</keyword>
<comment type="similarity">
    <text evidence="1">Belongs to the tryptophan dimethylallyltransferase family.</text>
</comment>
<feature type="binding site" evidence="3">
    <location>
        <position position="309"/>
    </location>
    <ligand>
        <name>dimethylallyl diphosphate</name>
        <dbReference type="ChEBI" id="CHEBI:57623"/>
    </ligand>
</feature>
<evidence type="ECO:0000313" key="4">
    <source>
        <dbReference type="EMBL" id="KAJ4391256.1"/>
    </source>
</evidence>
<gene>
    <name evidence="4" type="ORF">N0V93_004873</name>
</gene>
<feature type="binding site" evidence="3">
    <location>
        <position position="242"/>
    </location>
    <ligand>
        <name>L-tryptophan</name>
        <dbReference type="ChEBI" id="CHEBI:57912"/>
    </ligand>
</feature>
<organism evidence="4 5">
    <name type="scientific">Gnomoniopsis smithogilvyi</name>
    <dbReference type="NCBI Taxonomy" id="1191159"/>
    <lineage>
        <taxon>Eukaryota</taxon>
        <taxon>Fungi</taxon>
        <taxon>Dikarya</taxon>
        <taxon>Ascomycota</taxon>
        <taxon>Pezizomycotina</taxon>
        <taxon>Sordariomycetes</taxon>
        <taxon>Sordariomycetidae</taxon>
        <taxon>Diaporthales</taxon>
        <taxon>Gnomoniaceae</taxon>
        <taxon>Gnomoniopsis</taxon>
    </lineage>
</organism>
<comment type="caution">
    <text evidence="4">The sequence shown here is derived from an EMBL/GenBank/DDBJ whole genome shotgun (WGS) entry which is preliminary data.</text>
</comment>
<dbReference type="Pfam" id="PF11991">
    <property type="entry name" value="Trp_DMAT"/>
    <property type="match status" value="1"/>
</dbReference>
<dbReference type="AlphaFoldDB" id="A0A9W8YRU3"/>
<dbReference type="PIRSF" id="PIRSF000509">
    <property type="entry name" value="Trp_DMAT"/>
    <property type="match status" value="1"/>
</dbReference>
<evidence type="ECO:0000256" key="3">
    <source>
        <dbReference type="PIRSR" id="PIRSR000509-1"/>
    </source>
</evidence>
<feature type="binding site" evidence="3">
    <location>
        <position position="313"/>
    </location>
    <ligand>
        <name>dimethylallyl diphosphate</name>
        <dbReference type="ChEBI" id="CHEBI:57623"/>
    </ligand>
</feature>
<reference evidence="4" key="1">
    <citation type="submission" date="2022-10" db="EMBL/GenBank/DDBJ databases">
        <title>Tapping the CABI collections for fungal endophytes: first genome assemblies for Collariella, Neodidymelliopsis, Ascochyta clinopodiicola, Didymella pomorum, Didymosphaeria variabile, Neocosmospora piperis and Neocucurbitaria cava.</title>
        <authorList>
            <person name="Hill R."/>
        </authorList>
    </citation>
    <scope>NUCLEOTIDE SEQUENCE</scope>
    <source>
        <strain evidence="4">IMI 355082</strain>
    </source>
</reference>
<dbReference type="GO" id="GO:0016765">
    <property type="term" value="F:transferase activity, transferring alkyl or aryl (other than methyl) groups"/>
    <property type="evidence" value="ECO:0007669"/>
    <property type="project" value="InterPro"/>
</dbReference>
<evidence type="ECO:0008006" key="6">
    <source>
        <dbReference type="Google" id="ProtNLM"/>
    </source>
</evidence>
<dbReference type="EMBL" id="JAPEVB010000003">
    <property type="protein sequence ID" value="KAJ4391256.1"/>
    <property type="molecule type" value="Genomic_DNA"/>
</dbReference>